<dbReference type="GO" id="GO:0071949">
    <property type="term" value="F:FAD binding"/>
    <property type="evidence" value="ECO:0007669"/>
    <property type="project" value="TreeGrafter"/>
</dbReference>
<evidence type="ECO:0000256" key="12">
    <source>
        <dbReference type="RuleBase" id="RU003862"/>
    </source>
</evidence>
<dbReference type="PANTHER" id="PTHR45754:SF3">
    <property type="entry name" value="METHYLENETETRAHYDROFOLATE REDUCTASE (NADPH)"/>
    <property type="match status" value="1"/>
</dbReference>
<comment type="caution">
    <text evidence="13">The sequence shown here is derived from an EMBL/GenBank/DDBJ whole genome shotgun (WGS) entry which is preliminary data.</text>
</comment>
<evidence type="ECO:0000313" key="13">
    <source>
        <dbReference type="EMBL" id="PPE73855.1"/>
    </source>
</evidence>
<dbReference type="Pfam" id="PF02219">
    <property type="entry name" value="MTHFR"/>
    <property type="match status" value="1"/>
</dbReference>
<dbReference type="UniPathway" id="UPA00193"/>
<evidence type="ECO:0000256" key="11">
    <source>
        <dbReference type="ARBA" id="ARBA00048628"/>
    </source>
</evidence>
<keyword evidence="9" id="KW-0486">Methionine biosynthesis</keyword>
<evidence type="ECO:0000256" key="2">
    <source>
        <dbReference type="ARBA" id="ARBA00004777"/>
    </source>
</evidence>
<evidence type="ECO:0000256" key="6">
    <source>
        <dbReference type="ARBA" id="ARBA00022827"/>
    </source>
</evidence>
<dbReference type="Gene3D" id="3.20.20.220">
    <property type="match status" value="1"/>
</dbReference>
<dbReference type="EMBL" id="PSNW01000005">
    <property type="protein sequence ID" value="PPE73855.1"/>
    <property type="molecule type" value="Genomic_DNA"/>
</dbReference>
<dbReference type="AlphaFoldDB" id="A0A2S5TFU7"/>
<keyword evidence="8" id="KW-0520">NAD</keyword>
<keyword evidence="14" id="KW-1185">Reference proteome</keyword>
<evidence type="ECO:0000256" key="3">
    <source>
        <dbReference type="ARBA" id="ARBA00006743"/>
    </source>
</evidence>
<dbReference type="OrthoDB" id="9812555at2"/>
<comment type="catalytic activity">
    <reaction evidence="11">
        <text>(6S)-5-methyl-5,6,7,8-tetrahydrofolate + NAD(+) = (6R)-5,10-methylene-5,6,7,8-tetrahydrofolate + NADH + H(+)</text>
        <dbReference type="Rhea" id="RHEA:19821"/>
        <dbReference type="ChEBI" id="CHEBI:15378"/>
        <dbReference type="ChEBI" id="CHEBI:15636"/>
        <dbReference type="ChEBI" id="CHEBI:18608"/>
        <dbReference type="ChEBI" id="CHEBI:57540"/>
        <dbReference type="ChEBI" id="CHEBI:57945"/>
        <dbReference type="EC" id="1.5.1.54"/>
    </reaction>
    <physiologicalReaction direction="right-to-left" evidence="11">
        <dbReference type="Rhea" id="RHEA:19823"/>
    </physiologicalReaction>
</comment>
<dbReference type="GO" id="GO:0106312">
    <property type="term" value="F:methylenetetrahydrofolate reductase (NADH) activity"/>
    <property type="evidence" value="ECO:0007669"/>
    <property type="project" value="UniProtKB-EC"/>
</dbReference>
<evidence type="ECO:0000256" key="7">
    <source>
        <dbReference type="ARBA" id="ARBA00023002"/>
    </source>
</evidence>
<dbReference type="CDD" id="cd00537">
    <property type="entry name" value="MTHFR"/>
    <property type="match status" value="1"/>
</dbReference>
<accession>A0A2S5TFU7</accession>
<evidence type="ECO:0000256" key="4">
    <source>
        <dbReference type="ARBA" id="ARBA00022605"/>
    </source>
</evidence>
<comment type="similarity">
    <text evidence="3 12">Belongs to the methylenetetrahydrofolate reductase family.</text>
</comment>
<dbReference type="EC" id="1.5.1.54" evidence="12"/>
<evidence type="ECO:0000256" key="9">
    <source>
        <dbReference type="ARBA" id="ARBA00023167"/>
    </source>
</evidence>
<dbReference type="InterPro" id="IPR004620">
    <property type="entry name" value="MTHF_reductase_bac"/>
</dbReference>
<protein>
    <recommendedName>
        <fullName evidence="12">Methylenetetrahydrofolate reductase</fullName>
        <ecNumber evidence="12">1.5.1.54</ecNumber>
    </recommendedName>
</protein>
<dbReference type="GO" id="GO:0035999">
    <property type="term" value="P:tetrahydrofolate interconversion"/>
    <property type="evidence" value="ECO:0007669"/>
    <property type="project" value="UniProtKB-UniPathway"/>
</dbReference>
<reference evidence="13 14" key="1">
    <citation type="submission" date="2018-02" db="EMBL/GenBank/DDBJ databases">
        <title>Genome sequencing of Solimonas sp. HR-BB.</title>
        <authorList>
            <person name="Lee Y."/>
            <person name="Jeon C.O."/>
        </authorList>
    </citation>
    <scope>NUCLEOTIDE SEQUENCE [LARGE SCALE GENOMIC DNA]</scope>
    <source>
        <strain evidence="13 14">HR-BB</strain>
    </source>
</reference>
<dbReference type="RefSeq" id="WP_104230370.1">
    <property type="nucleotide sequence ID" value="NZ_PSNW01000005.1"/>
</dbReference>
<dbReference type="GO" id="GO:0005829">
    <property type="term" value="C:cytosol"/>
    <property type="evidence" value="ECO:0007669"/>
    <property type="project" value="InterPro"/>
</dbReference>
<keyword evidence="4" id="KW-0028">Amino-acid biosynthesis</keyword>
<proteinExistence type="inferred from homology"/>
<gene>
    <name evidence="13" type="primary">metF</name>
    <name evidence="13" type="ORF">C3942_10660</name>
</gene>
<comment type="pathway">
    <text evidence="2 12">One-carbon metabolism; tetrahydrofolate interconversion.</text>
</comment>
<evidence type="ECO:0000256" key="10">
    <source>
        <dbReference type="ARBA" id="ARBA00034478"/>
    </source>
</evidence>
<dbReference type="InterPro" id="IPR003171">
    <property type="entry name" value="Mehydrof_redctse-like"/>
</dbReference>
<sequence>MGQEITFSFELFPPRTPEGWQKLPALVQKLASVRPAFFSVTHGAGGSDQHGTYEAIMQVVEHSGIEAAPHLTCVGSTRDSIAALLQRYREAGVRRIVALRGDLPPDLQPGEAPGEFRYASELVGFIRERHGDHFRLEVAAYPEMHPQGITPAQDFEHFRRKAEAGAHAAITQYFFNADAYFDFVNRCEQAGLSLPVIPGIMPITNFAQLARFSAACGAEIPRWIRLRLEQLQDDKPALLDFGLDVVTQLARTLLDNGAPGLHFYTLNQSEPTLRLWKNLALPMPLAA</sequence>
<name>A0A2S5TFU7_9GAMM</name>
<dbReference type="PANTHER" id="PTHR45754">
    <property type="entry name" value="METHYLENETETRAHYDROFOLATE REDUCTASE"/>
    <property type="match status" value="1"/>
</dbReference>
<dbReference type="NCBIfam" id="TIGR00676">
    <property type="entry name" value="fadh2"/>
    <property type="match status" value="1"/>
</dbReference>
<evidence type="ECO:0000313" key="14">
    <source>
        <dbReference type="Proteomes" id="UP000238220"/>
    </source>
</evidence>
<evidence type="ECO:0000256" key="1">
    <source>
        <dbReference type="ARBA" id="ARBA00001974"/>
    </source>
</evidence>
<dbReference type="SUPFAM" id="SSF51730">
    <property type="entry name" value="FAD-linked oxidoreductase"/>
    <property type="match status" value="1"/>
</dbReference>
<evidence type="ECO:0000256" key="5">
    <source>
        <dbReference type="ARBA" id="ARBA00022630"/>
    </source>
</evidence>
<comment type="pathway">
    <text evidence="10">Amino-acid biosynthesis; L-methionine biosynthesis via de novo pathway.</text>
</comment>
<organism evidence="13 14">
    <name type="scientific">Solimonas fluminis</name>
    <dbReference type="NCBI Taxonomy" id="2086571"/>
    <lineage>
        <taxon>Bacteria</taxon>
        <taxon>Pseudomonadati</taxon>
        <taxon>Pseudomonadota</taxon>
        <taxon>Gammaproteobacteria</taxon>
        <taxon>Nevskiales</taxon>
        <taxon>Nevskiaceae</taxon>
        <taxon>Solimonas</taxon>
    </lineage>
</organism>
<dbReference type="GO" id="GO:0009086">
    <property type="term" value="P:methionine biosynthetic process"/>
    <property type="evidence" value="ECO:0007669"/>
    <property type="project" value="UniProtKB-KW"/>
</dbReference>
<dbReference type="Proteomes" id="UP000238220">
    <property type="component" value="Unassembled WGS sequence"/>
</dbReference>
<evidence type="ECO:0000256" key="8">
    <source>
        <dbReference type="ARBA" id="ARBA00023027"/>
    </source>
</evidence>
<dbReference type="InterPro" id="IPR029041">
    <property type="entry name" value="FAD-linked_oxidoreductase-like"/>
</dbReference>
<keyword evidence="6 12" id="KW-0274">FAD</keyword>
<comment type="cofactor">
    <cofactor evidence="1 12">
        <name>FAD</name>
        <dbReference type="ChEBI" id="CHEBI:57692"/>
    </cofactor>
</comment>
<keyword evidence="5 12" id="KW-0285">Flavoprotein</keyword>
<keyword evidence="7 12" id="KW-0560">Oxidoreductase</keyword>